<name>A0A5D9C3N0_9SPHN</name>
<proteinExistence type="predicted"/>
<gene>
    <name evidence="1" type="ORF">FYJ91_11165</name>
</gene>
<evidence type="ECO:0000313" key="2">
    <source>
        <dbReference type="Proteomes" id="UP000322077"/>
    </source>
</evidence>
<protein>
    <submittedName>
        <fullName evidence="1">Uncharacterized protein</fullName>
    </submittedName>
</protein>
<dbReference type="AlphaFoldDB" id="A0A5D9C3N0"/>
<sequence length="74" mass="8231">MSGPNIELELYGRIIVQLVKAEVIPAYILRSMEFEFDELSQSASSVADRAHFAELAMRVGLIVDRANIQEPLAP</sequence>
<accession>A0A5D9C3N0</accession>
<comment type="caution">
    <text evidence="1">The sequence shown here is derived from an EMBL/GenBank/DDBJ whole genome shotgun (WGS) entry which is preliminary data.</text>
</comment>
<reference evidence="1 2" key="1">
    <citation type="submission" date="2019-08" db="EMBL/GenBank/DDBJ databases">
        <authorList>
            <person name="Wang G."/>
            <person name="Xu Z."/>
        </authorList>
    </citation>
    <scope>NUCLEOTIDE SEQUENCE [LARGE SCALE GENOMIC DNA]</scope>
    <source>
        <strain evidence="1 2">ZX</strain>
    </source>
</reference>
<evidence type="ECO:0000313" key="1">
    <source>
        <dbReference type="EMBL" id="TZG25580.1"/>
    </source>
</evidence>
<dbReference type="EMBL" id="VTOU01000003">
    <property type="protein sequence ID" value="TZG25580.1"/>
    <property type="molecule type" value="Genomic_DNA"/>
</dbReference>
<dbReference type="Proteomes" id="UP000322077">
    <property type="component" value="Unassembled WGS sequence"/>
</dbReference>
<dbReference type="RefSeq" id="WP_149522387.1">
    <property type="nucleotide sequence ID" value="NZ_VTOU01000003.1"/>
</dbReference>
<keyword evidence="2" id="KW-1185">Reference proteome</keyword>
<organism evidence="1 2">
    <name type="scientific">Sphingomonas montanisoli</name>
    <dbReference type="NCBI Taxonomy" id="2606412"/>
    <lineage>
        <taxon>Bacteria</taxon>
        <taxon>Pseudomonadati</taxon>
        <taxon>Pseudomonadota</taxon>
        <taxon>Alphaproteobacteria</taxon>
        <taxon>Sphingomonadales</taxon>
        <taxon>Sphingomonadaceae</taxon>
        <taxon>Sphingomonas</taxon>
    </lineage>
</organism>